<proteinExistence type="predicted"/>
<evidence type="ECO:0000313" key="2">
    <source>
        <dbReference type="EMBL" id="KYO57359.1"/>
    </source>
</evidence>
<organism evidence="2 3">
    <name type="scientific">Tistrella mobilis</name>
    <dbReference type="NCBI Taxonomy" id="171437"/>
    <lineage>
        <taxon>Bacteria</taxon>
        <taxon>Pseudomonadati</taxon>
        <taxon>Pseudomonadota</taxon>
        <taxon>Alphaproteobacteria</taxon>
        <taxon>Geminicoccales</taxon>
        <taxon>Geminicoccaceae</taxon>
        <taxon>Tistrella</taxon>
    </lineage>
</organism>
<dbReference type="EMBL" id="LPZR01000025">
    <property type="protein sequence ID" value="KYO57359.1"/>
    <property type="molecule type" value="Genomic_DNA"/>
</dbReference>
<dbReference type="RefSeq" id="WP_062761580.1">
    <property type="nucleotide sequence ID" value="NZ_CP121045.1"/>
</dbReference>
<dbReference type="PROSITE" id="PS51318">
    <property type="entry name" value="TAT"/>
    <property type="match status" value="1"/>
</dbReference>
<sequence length="118" mass="12191">MTDRSDKPSTGRRRFLSGLGAGAAGAAMLAAGRPAAAFTVEPATGTAGAVLENALAEQRRHLAFRAEVRAEMVRQGATPERIEQALALMDCPICGSRLGPDSISALPASERGEDTARG</sequence>
<evidence type="ECO:0000313" key="4">
    <source>
        <dbReference type="Proteomes" id="UP000257706"/>
    </source>
</evidence>
<evidence type="ECO:0000313" key="3">
    <source>
        <dbReference type="Proteomes" id="UP000075787"/>
    </source>
</evidence>
<reference evidence="1 4" key="2">
    <citation type="journal article" date="2018" name="Nat. Biotechnol.">
        <title>A standardized bacterial taxonomy based on genome phylogeny substantially revises the tree of life.</title>
        <authorList>
            <person name="Parks D.H."/>
            <person name="Chuvochina M."/>
            <person name="Waite D.W."/>
            <person name="Rinke C."/>
            <person name="Skarshewski A."/>
            <person name="Chaumeil P.A."/>
            <person name="Hugenholtz P."/>
        </authorList>
    </citation>
    <scope>NUCLEOTIDE SEQUENCE [LARGE SCALE GENOMIC DNA]</scope>
    <source>
        <strain evidence="1">UBA8739</strain>
    </source>
</reference>
<name>A0A161Q806_9PROT</name>
<gene>
    <name evidence="2" type="ORF">AUP44_20405</name>
    <name evidence="1" type="ORF">DCK97_02860</name>
</gene>
<dbReference type="Proteomes" id="UP000075787">
    <property type="component" value="Unassembled WGS sequence"/>
</dbReference>
<protein>
    <submittedName>
        <fullName evidence="2">Uncharacterized protein</fullName>
    </submittedName>
</protein>
<dbReference type="GeneID" id="97240286"/>
<reference evidence="2 3" key="1">
    <citation type="submission" date="2015-12" db="EMBL/GenBank/DDBJ databases">
        <title>Genome sequence of Tistrella mobilis MCCC 1A02139.</title>
        <authorList>
            <person name="Lu L."/>
            <person name="Lai Q."/>
            <person name="Shao Z."/>
            <person name="Qian P."/>
        </authorList>
    </citation>
    <scope>NUCLEOTIDE SEQUENCE [LARGE SCALE GENOMIC DNA]</scope>
    <source>
        <strain evidence="2 3">MCCC 1A02139</strain>
    </source>
</reference>
<comment type="caution">
    <text evidence="2">The sequence shown here is derived from an EMBL/GenBank/DDBJ whole genome shotgun (WGS) entry which is preliminary data.</text>
</comment>
<dbReference type="AlphaFoldDB" id="A0A161Q806"/>
<accession>A0A161Q806</accession>
<evidence type="ECO:0000313" key="1">
    <source>
        <dbReference type="EMBL" id="HAE46338.1"/>
    </source>
</evidence>
<dbReference type="EMBL" id="DMAI01000046">
    <property type="protein sequence ID" value="HAE46338.1"/>
    <property type="molecule type" value="Genomic_DNA"/>
</dbReference>
<dbReference type="InterPro" id="IPR006311">
    <property type="entry name" value="TAT_signal"/>
</dbReference>
<dbReference type="Proteomes" id="UP000257706">
    <property type="component" value="Unassembled WGS sequence"/>
</dbReference>